<protein>
    <recommendedName>
        <fullName evidence="10">Protein ARV</fullName>
    </recommendedName>
</protein>
<comment type="function">
    <text evidence="10">Regulates also the sphingolipid metabolism.</text>
</comment>
<dbReference type="Proteomes" id="UP001199106">
    <property type="component" value="Unassembled WGS sequence"/>
</dbReference>
<dbReference type="GO" id="GO:0006665">
    <property type="term" value="P:sphingolipid metabolic process"/>
    <property type="evidence" value="ECO:0007669"/>
    <property type="project" value="UniProtKB-UniRule"/>
</dbReference>
<evidence type="ECO:0000313" key="12">
    <source>
        <dbReference type="Proteomes" id="UP001199106"/>
    </source>
</evidence>
<proteinExistence type="inferred from homology"/>
<evidence type="ECO:0000256" key="7">
    <source>
        <dbReference type="ARBA" id="ARBA00023055"/>
    </source>
</evidence>
<organism evidence="11 12">
    <name type="scientific">Alternaria panax</name>
    <dbReference type="NCBI Taxonomy" id="48097"/>
    <lineage>
        <taxon>Eukaryota</taxon>
        <taxon>Fungi</taxon>
        <taxon>Dikarya</taxon>
        <taxon>Ascomycota</taxon>
        <taxon>Pezizomycotina</taxon>
        <taxon>Dothideomycetes</taxon>
        <taxon>Pleosporomycetidae</taxon>
        <taxon>Pleosporales</taxon>
        <taxon>Pleosporineae</taxon>
        <taxon>Pleosporaceae</taxon>
        <taxon>Alternaria</taxon>
        <taxon>Alternaria sect. Panax</taxon>
    </lineage>
</organism>
<dbReference type="PANTHER" id="PTHR14467">
    <property type="entry name" value="ARV1"/>
    <property type="match status" value="1"/>
</dbReference>
<dbReference type="PANTHER" id="PTHR14467:SF0">
    <property type="entry name" value="PROTEIN ARV1"/>
    <property type="match status" value="1"/>
</dbReference>
<keyword evidence="3 10" id="KW-0813">Transport</keyword>
<keyword evidence="9 10" id="KW-0472">Membrane</keyword>
<evidence type="ECO:0000256" key="6">
    <source>
        <dbReference type="ARBA" id="ARBA00022989"/>
    </source>
</evidence>
<dbReference type="GO" id="GO:0032366">
    <property type="term" value="P:intracellular sterol transport"/>
    <property type="evidence" value="ECO:0007669"/>
    <property type="project" value="UniProtKB-UniRule"/>
</dbReference>
<comment type="function">
    <text evidence="10">Mediator of sterol homeostasis involved in sterol uptake, trafficking and distribution into membranes.</text>
</comment>
<dbReference type="GO" id="GO:0005789">
    <property type="term" value="C:endoplasmic reticulum membrane"/>
    <property type="evidence" value="ECO:0007669"/>
    <property type="project" value="UniProtKB-SubCell"/>
</dbReference>
<keyword evidence="10" id="KW-0333">Golgi apparatus</keyword>
<evidence type="ECO:0000313" key="11">
    <source>
        <dbReference type="EMBL" id="KAG9191686.1"/>
    </source>
</evidence>
<dbReference type="GO" id="GO:0016125">
    <property type="term" value="P:sterol metabolic process"/>
    <property type="evidence" value="ECO:0007669"/>
    <property type="project" value="UniProtKB-UniRule"/>
</dbReference>
<evidence type="ECO:0000256" key="10">
    <source>
        <dbReference type="RuleBase" id="RU368065"/>
    </source>
</evidence>
<keyword evidence="4 10" id="KW-0812">Transmembrane</keyword>
<comment type="subcellular location">
    <subcellularLocation>
        <location evidence="1 10">Endoplasmic reticulum membrane</location>
        <topology evidence="1 10">Multi-pass membrane protein</topology>
    </subcellularLocation>
    <subcellularLocation>
        <location evidence="10">Golgi apparatus membrane</location>
        <topology evidence="10">Multi-pass membrane protein</topology>
    </subcellularLocation>
</comment>
<reference evidence="11" key="1">
    <citation type="submission" date="2021-07" db="EMBL/GenBank/DDBJ databases">
        <title>Genome Resource of American Ginseng Black Spot Pathogen Alternaria panax.</title>
        <authorList>
            <person name="Qiu C."/>
            <person name="Wang W."/>
            <person name="Liu Z."/>
        </authorList>
    </citation>
    <scope>NUCLEOTIDE SEQUENCE</scope>
    <source>
        <strain evidence="11">BNCC115425</strain>
    </source>
</reference>
<comment type="similarity">
    <text evidence="2 10">Belongs to the ARV1 family.</text>
</comment>
<evidence type="ECO:0000256" key="1">
    <source>
        <dbReference type="ARBA" id="ARBA00004477"/>
    </source>
</evidence>
<dbReference type="GO" id="GO:0000139">
    <property type="term" value="C:Golgi membrane"/>
    <property type="evidence" value="ECO:0007669"/>
    <property type="project" value="UniProtKB-SubCell"/>
</dbReference>
<accession>A0AAD4IBZ1</accession>
<evidence type="ECO:0000256" key="4">
    <source>
        <dbReference type="ARBA" id="ARBA00022692"/>
    </source>
</evidence>
<name>A0AAD4IBZ1_9PLEO</name>
<keyword evidence="6 10" id="KW-1133">Transmembrane helix</keyword>
<keyword evidence="10" id="KW-0746">Sphingolipid metabolism</keyword>
<evidence type="ECO:0000256" key="9">
    <source>
        <dbReference type="ARBA" id="ARBA00023136"/>
    </source>
</evidence>
<keyword evidence="7 10" id="KW-0445">Lipid transport</keyword>
<feature type="transmembrane region" description="Helical" evidence="10">
    <location>
        <begin position="85"/>
        <end position="105"/>
    </location>
</feature>
<dbReference type="AlphaFoldDB" id="A0AAD4IBZ1"/>
<sequence length="311" mass="34551">MPICISCRTPVRTLYTTYSKADDRALGKGVRLTQCPVCKKFADKYVEHDFVVLFIDLVLIKAEVYRHLLFNRLGRDDSRFDASRSILRLGILLLLFDVYLMWARIEKLPLPATSPYHPSPPSPSTNITSTSPLVPPHDGITNAAVLQAHPLGLQYLFFLCLVTLCTLAFHLPIRVLCAFDVERLPGAARRLWQRCIPQFHSPTPLSTALLVSSCTKLFPILLIIWDYDLPSSATVVSWAVIVNNIAALEILMDCGYIRAGVLVSIGAGLRTLVGWGILRAAGLGTGWEGYLNEWTIAGKVWDWVGNVMSSL</sequence>
<dbReference type="Pfam" id="PF04161">
    <property type="entry name" value="Arv1"/>
    <property type="match status" value="1"/>
</dbReference>
<keyword evidence="8 10" id="KW-0443">Lipid metabolism</keyword>
<dbReference type="GO" id="GO:0032541">
    <property type="term" value="C:cortical endoplasmic reticulum"/>
    <property type="evidence" value="ECO:0007669"/>
    <property type="project" value="TreeGrafter"/>
</dbReference>
<dbReference type="GO" id="GO:0097036">
    <property type="term" value="P:regulation of plasma membrane sterol distribution"/>
    <property type="evidence" value="ECO:0007669"/>
    <property type="project" value="UniProtKB-UniRule"/>
</dbReference>
<evidence type="ECO:0000256" key="5">
    <source>
        <dbReference type="ARBA" id="ARBA00022824"/>
    </source>
</evidence>
<evidence type="ECO:0000256" key="3">
    <source>
        <dbReference type="ARBA" id="ARBA00022448"/>
    </source>
</evidence>
<evidence type="ECO:0000256" key="8">
    <source>
        <dbReference type="ARBA" id="ARBA00023098"/>
    </source>
</evidence>
<gene>
    <name evidence="11" type="ORF">G6011_10420</name>
</gene>
<comment type="caution">
    <text evidence="10">Lacks conserved residue(s) required for the propagation of feature annotation.</text>
</comment>
<comment type="caution">
    <text evidence="11">The sequence shown here is derived from an EMBL/GenBank/DDBJ whole genome shotgun (WGS) entry which is preliminary data.</text>
</comment>
<dbReference type="InterPro" id="IPR007290">
    <property type="entry name" value="Arv1"/>
</dbReference>
<keyword evidence="12" id="KW-1185">Reference proteome</keyword>
<keyword evidence="5 10" id="KW-0256">Endoplasmic reticulum</keyword>
<dbReference type="EMBL" id="JAANER010000003">
    <property type="protein sequence ID" value="KAG9191686.1"/>
    <property type="molecule type" value="Genomic_DNA"/>
</dbReference>
<feature type="transmembrane region" description="Helical" evidence="10">
    <location>
        <begin position="155"/>
        <end position="181"/>
    </location>
</feature>
<evidence type="ECO:0000256" key="2">
    <source>
        <dbReference type="ARBA" id="ARBA00009187"/>
    </source>
</evidence>